<organism evidence="9 10">
    <name type="scientific">Oceanispirochaeta crateris</name>
    <dbReference type="NCBI Taxonomy" id="2518645"/>
    <lineage>
        <taxon>Bacteria</taxon>
        <taxon>Pseudomonadati</taxon>
        <taxon>Spirochaetota</taxon>
        <taxon>Spirochaetia</taxon>
        <taxon>Spirochaetales</taxon>
        <taxon>Spirochaetaceae</taxon>
        <taxon>Oceanispirochaeta</taxon>
    </lineage>
</organism>
<dbReference type="Proteomes" id="UP000324209">
    <property type="component" value="Chromosome"/>
</dbReference>
<dbReference type="InterPro" id="IPR052378">
    <property type="entry name" value="NosR_regulator"/>
</dbReference>
<dbReference type="GO" id="GO:0046872">
    <property type="term" value="F:metal ion binding"/>
    <property type="evidence" value="ECO:0007669"/>
    <property type="project" value="UniProtKB-KW"/>
</dbReference>
<feature type="transmembrane region" description="Helical" evidence="7">
    <location>
        <begin position="90"/>
        <end position="111"/>
    </location>
</feature>
<dbReference type="KEGG" id="ock:EXM22_16045"/>
<dbReference type="InterPro" id="IPR017896">
    <property type="entry name" value="4Fe4S_Fe-S-bd"/>
</dbReference>
<dbReference type="Gene3D" id="3.30.70.20">
    <property type="match status" value="1"/>
</dbReference>
<feature type="transmembrane region" description="Helical" evidence="7">
    <location>
        <begin position="123"/>
        <end position="142"/>
    </location>
</feature>
<feature type="transmembrane region" description="Helical" evidence="7">
    <location>
        <begin position="32"/>
        <end position="58"/>
    </location>
</feature>
<dbReference type="RefSeq" id="WP_149487490.1">
    <property type="nucleotide sequence ID" value="NZ_CP036150.1"/>
</dbReference>
<keyword evidence="5" id="KW-0411">Iron-sulfur</keyword>
<keyword evidence="4" id="KW-0408">Iron</keyword>
<reference evidence="9 10" key="1">
    <citation type="submission" date="2019-02" db="EMBL/GenBank/DDBJ databases">
        <title>Complete Genome Sequence and Methylome Analysis of free living Spirochaetas.</title>
        <authorList>
            <person name="Fomenkov A."/>
            <person name="Dubinina G."/>
            <person name="Leshcheva N."/>
            <person name="Mikheeva N."/>
            <person name="Grabovich M."/>
            <person name="Vincze T."/>
            <person name="Roberts R.J."/>
        </authorList>
    </citation>
    <scope>NUCLEOTIDE SEQUENCE [LARGE SCALE GENOMIC DNA]</scope>
    <source>
        <strain evidence="9 10">K2</strain>
    </source>
</reference>
<dbReference type="PANTHER" id="PTHR30224:SF4">
    <property type="entry name" value="ELECTRON TRANSPORT PROTEIN YCCM-RELATED"/>
    <property type="match status" value="1"/>
</dbReference>
<evidence type="ECO:0000256" key="7">
    <source>
        <dbReference type="SAM" id="Phobius"/>
    </source>
</evidence>
<evidence type="ECO:0000256" key="5">
    <source>
        <dbReference type="ARBA" id="ARBA00023014"/>
    </source>
</evidence>
<evidence type="ECO:0000256" key="6">
    <source>
        <dbReference type="ARBA" id="ARBA00023136"/>
    </source>
</evidence>
<dbReference type="PROSITE" id="PS00198">
    <property type="entry name" value="4FE4S_FER_1"/>
    <property type="match status" value="1"/>
</dbReference>
<accession>A0A5C1QMU0</accession>
<evidence type="ECO:0000256" key="1">
    <source>
        <dbReference type="ARBA" id="ARBA00004236"/>
    </source>
</evidence>
<name>A0A5C1QMU0_9SPIO</name>
<evidence type="ECO:0000256" key="4">
    <source>
        <dbReference type="ARBA" id="ARBA00023004"/>
    </source>
</evidence>
<comment type="subcellular location">
    <subcellularLocation>
        <location evidence="1">Cell membrane</location>
    </subcellularLocation>
</comment>
<proteinExistence type="predicted"/>
<keyword evidence="7" id="KW-0812">Transmembrane</keyword>
<keyword evidence="3" id="KW-0479">Metal-binding</keyword>
<feature type="domain" description="4Fe-4S ferredoxin-type" evidence="8">
    <location>
        <begin position="195"/>
        <end position="223"/>
    </location>
</feature>
<dbReference type="OrthoDB" id="9806398at2"/>
<protein>
    <submittedName>
        <fullName evidence="9">4Fe-4S binding protein</fullName>
    </submittedName>
</protein>
<evidence type="ECO:0000256" key="2">
    <source>
        <dbReference type="ARBA" id="ARBA00022475"/>
    </source>
</evidence>
<keyword evidence="2" id="KW-1003">Cell membrane</keyword>
<dbReference type="AlphaFoldDB" id="A0A5C1QMU0"/>
<sequence length="236" mass="26852">MLKKIRWYQIVRALMPIAYMLLLIEGVMSKNIIFMGVLMGSTLLGGAWFCGWFCPFGFAQEWIGKLGQLLRIPKIRIPLKAVRWLNLSRYILLGLSMTGLAAVLLLQSPYASFMGVVDRNMSYITQAAWVLMISFLTLSFIIDRPFCRFFCPEGARYGIVSLARLFTITRDETKCISCKKCDKACPSQIQISQHPDVRNAQCINCMECIAACPVKRTLKFGWAFKKYAKMNSPQES</sequence>
<dbReference type="SUPFAM" id="SSF54862">
    <property type="entry name" value="4Fe-4S ferredoxins"/>
    <property type="match status" value="1"/>
</dbReference>
<dbReference type="GO" id="GO:0051536">
    <property type="term" value="F:iron-sulfur cluster binding"/>
    <property type="evidence" value="ECO:0007669"/>
    <property type="project" value="UniProtKB-KW"/>
</dbReference>
<evidence type="ECO:0000259" key="8">
    <source>
        <dbReference type="PROSITE" id="PS51379"/>
    </source>
</evidence>
<evidence type="ECO:0000313" key="9">
    <source>
        <dbReference type="EMBL" id="QEN09415.1"/>
    </source>
</evidence>
<dbReference type="Pfam" id="PF12801">
    <property type="entry name" value="Fer4_5"/>
    <property type="match status" value="2"/>
</dbReference>
<feature type="domain" description="4Fe-4S ferredoxin-type" evidence="8">
    <location>
        <begin position="166"/>
        <end position="194"/>
    </location>
</feature>
<evidence type="ECO:0000256" key="3">
    <source>
        <dbReference type="ARBA" id="ARBA00022723"/>
    </source>
</evidence>
<dbReference type="PROSITE" id="PS51379">
    <property type="entry name" value="4FE4S_FER_2"/>
    <property type="match status" value="2"/>
</dbReference>
<dbReference type="GO" id="GO:0005886">
    <property type="term" value="C:plasma membrane"/>
    <property type="evidence" value="ECO:0007669"/>
    <property type="project" value="UniProtKB-SubCell"/>
</dbReference>
<keyword evidence="6 7" id="KW-0472">Membrane</keyword>
<dbReference type="EMBL" id="CP036150">
    <property type="protein sequence ID" value="QEN09415.1"/>
    <property type="molecule type" value="Genomic_DNA"/>
</dbReference>
<keyword evidence="7" id="KW-1133">Transmembrane helix</keyword>
<dbReference type="InterPro" id="IPR017900">
    <property type="entry name" value="4Fe4S_Fe_S_CS"/>
</dbReference>
<dbReference type="PANTHER" id="PTHR30224">
    <property type="entry name" value="ELECTRON TRANSPORT PROTEIN"/>
    <property type="match status" value="1"/>
</dbReference>
<evidence type="ECO:0000313" key="10">
    <source>
        <dbReference type="Proteomes" id="UP000324209"/>
    </source>
</evidence>
<gene>
    <name evidence="9" type="ORF">EXM22_16045</name>
</gene>
<feature type="transmembrane region" description="Helical" evidence="7">
    <location>
        <begin position="7"/>
        <end position="26"/>
    </location>
</feature>
<keyword evidence="10" id="KW-1185">Reference proteome</keyword>
<dbReference type="Pfam" id="PF13237">
    <property type="entry name" value="Fer4_10"/>
    <property type="match status" value="1"/>
</dbReference>